<name>X1KBV9_9ZZZZ</name>
<accession>X1KBV9</accession>
<sequence>IMLEKGLGVRQEPLAVTRIDEEFFTAFGTTEE</sequence>
<dbReference type="EMBL" id="BARV01009789">
    <property type="protein sequence ID" value="GAI04108.1"/>
    <property type="molecule type" value="Genomic_DNA"/>
</dbReference>
<organism evidence="1">
    <name type="scientific">marine sediment metagenome</name>
    <dbReference type="NCBI Taxonomy" id="412755"/>
    <lineage>
        <taxon>unclassified sequences</taxon>
        <taxon>metagenomes</taxon>
        <taxon>ecological metagenomes</taxon>
    </lineage>
</organism>
<evidence type="ECO:0000313" key="1">
    <source>
        <dbReference type="EMBL" id="GAI04108.1"/>
    </source>
</evidence>
<feature type="non-terminal residue" evidence="1">
    <location>
        <position position="1"/>
    </location>
</feature>
<reference evidence="1" key="1">
    <citation type="journal article" date="2014" name="Front. Microbiol.">
        <title>High frequency of phylogenetically diverse reductive dehalogenase-homologous genes in deep subseafloor sedimentary metagenomes.</title>
        <authorList>
            <person name="Kawai M."/>
            <person name="Futagami T."/>
            <person name="Toyoda A."/>
            <person name="Takaki Y."/>
            <person name="Nishi S."/>
            <person name="Hori S."/>
            <person name="Arai W."/>
            <person name="Tsubouchi T."/>
            <person name="Morono Y."/>
            <person name="Uchiyama I."/>
            <person name="Ito T."/>
            <person name="Fujiyama A."/>
            <person name="Inagaki F."/>
            <person name="Takami H."/>
        </authorList>
    </citation>
    <scope>NUCLEOTIDE SEQUENCE</scope>
    <source>
        <strain evidence="1">Expedition CK06-06</strain>
    </source>
</reference>
<proteinExistence type="predicted"/>
<gene>
    <name evidence="1" type="ORF">S06H3_19176</name>
</gene>
<comment type="caution">
    <text evidence="1">The sequence shown here is derived from an EMBL/GenBank/DDBJ whole genome shotgun (WGS) entry which is preliminary data.</text>
</comment>
<protein>
    <submittedName>
        <fullName evidence="1">Uncharacterized protein</fullName>
    </submittedName>
</protein>
<dbReference type="AlphaFoldDB" id="X1KBV9"/>